<name>A0ABZ0ETW7_9BURK</name>
<proteinExistence type="predicted"/>
<evidence type="ECO:0000313" key="2">
    <source>
        <dbReference type="Proteomes" id="UP001302652"/>
    </source>
</evidence>
<organism evidence="1 2">
    <name type="scientific">Paraburkholderia kirstenboschensis</name>
    <dbReference type="NCBI Taxonomy" id="1245436"/>
    <lineage>
        <taxon>Bacteria</taxon>
        <taxon>Pseudomonadati</taxon>
        <taxon>Pseudomonadota</taxon>
        <taxon>Betaproteobacteria</taxon>
        <taxon>Burkholderiales</taxon>
        <taxon>Burkholderiaceae</taxon>
        <taxon>Paraburkholderia</taxon>
    </lineage>
</organism>
<protein>
    <submittedName>
        <fullName evidence="1">Methyltransferase domain-containing protein</fullName>
    </submittedName>
</protein>
<sequence>MSKYINDPQAKLTLDERRAILLAGLDTKNMLGLEIGALCRPLVRREEGEPVIYVDHADTPTLRKKYESDRNVTVDHIVDVDAVWGQNTLREATRGRLVDYAVASHVVEHVPDLIAWLNELASVLRPTGELRLIVPDKRFLFDIFRRETSLADVLLSYINKARVPQPHSMLDFTLGVVKARREQIWRDEVPAVPERHYDWQGAVALARDIIKNGTYHDIHCWAFTPKSFAELLRDMTDTGLVDFACEGFLDTQEEDFEFYVSMRRSSDKEYIRSSWERMAAAASTIGPGEPNWQERRREDVARRRDLGGRYSSRVVGQHSPLDASAAAVLPNDFDKDAYLSANPDVAAAGIDAAEHYLRHGQYENRPLKP</sequence>
<dbReference type="GO" id="GO:0008168">
    <property type="term" value="F:methyltransferase activity"/>
    <property type="evidence" value="ECO:0007669"/>
    <property type="project" value="UniProtKB-KW"/>
</dbReference>
<gene>
    <name evidence="1" type="ORF">RW095_30795</name>
</gene>
<dbReference type="Gene3D" id="3.40.50.150">
    <property type="entry name" value="Vaccinia Virus protein VP39"/>
    <property type="match status" value="1"/>
</dbReference>
<accession>A0ABZ0ETW7</accession>
<dbReference type="GO" id="GO:0032259">
    <property type="term" value="P:methylation"/>
    <property type="evidence" value="ECO:0007669"/>
    <property type="project" value="UniProtKB-KW"/>
</dbReference>
<dbReference type="EMBL" id="CP136513">
    <property type="protein sequence ID" value="WOD20560.1"/>
    <property type="molecule type" value="Genomic_DNA"/>
</dbReference>
<dbReference type="RefSeq" id="WP_317022475.1">
    <property type="nucleotide sequence ID" value="NZ_CP136513.1"/>
</dbReference>
<reference evidence="1 2" key="1">
    <citation type="submission" date="2023-10" db="EMBL/GenBank/DDBJ databases">
        <title>Surface-active antibiotics is a multifunctional adaptation for post-fire microbes.</title>
        <authorList>
            <person name="Liu M.D."/>
            <person name="Du Y."/>
            <person name="Koupaei S.K."/>
            <person name="Kim N.R."/>
            <person name="Zhang W."/>
            <person name="Traxler M.F."/>
        </authorList>
    </citation>
    <scope>NUCLEOTIDE SEQUENCE [LARGE SCALE GENOMIC DNA]</scope>
    <source>
        <strain evidence="1 2">F3</strain>
    </source>
</reference>
<keyword evidence="1" id="KW-0808">Transferase</keyword>
<dbReference type="SUPFAM" id="SSF53335">
    <property type="entry name" value="S-adenosyl-L-methionine-dependent methyltransferases"/>
    <property type="match status" value="1"/>
</dbReference>
<keyword evidence="2" id="KW-1185">Reference proteome</keyword>
<evidence type="ECO:0000313" key="1">
    <source>
        <dbReference type="EMBL" id="WOD20560.1"/>
    </source>
</evidence>
<dbReference type="InterPro" id="IPR029063">
    <property type="entry name" value="SAM-dependent_MTases_sf"/>
</dbReference>
<dbReference type="Proteomes" id="UP001302652">
    <property type="component" value="Chromosome 1"/>
</dbReference>
<keyword evidence="1" id="KW-0489">Methyltransferase</keyword>
<dbReference type="Pfam" id="PF13489">
    <property type="entry name" value="Methyltransf_23"/>
    <property type="match status" value="1"/>
</dbReference>